<name>A0A0D2NW60_HYPSF</name>
<evidence type="ECO:0000313" key="2">
    <source>
        <dbReference type="Proteomes" id="UP000054270"/>
    </source>
</evidence>
<dbReference type="OrthoDB" id="2788229at2759"/>
<keyword evidence="2" id="KW-1185">Reference proteome</keyword>
<dbReference type="Proteomes" id="UP000054270">
    <property type="component" value="Unassembled WGS sequence"/>
</dbReference>
<evidence type="ECO:0008006" key="3">
    <source>
        <dbReference type="Google" id="ProtNLM"/>
    </source>
</evidence>
<gene>
    <name evidence="1" type="ORF">HYPSUDRAFT_66525</name>
</gene>
<protein>
    <recommendedName>
        <fullName evidence="3">F-box domain-containing protein</fullName>
    </recommendedName>
</protein>
<reference evidence="2" key="1">
    <citation type="submission" date="2014-04" db="EMBL/GenBank/DDBJ databases">
        <title>Evolutionary Origins and Diversification of the Mycorrhizal Mutualists.</title>
        <authorList>
            <consortium name="DOE Joint Genome Institute"/>
            <consortium name="Mycorrhizal Genomics Consortium"/>
            <person name="Kohler A."/>
            <person name="Kuo A."/>
            <person name="Nagy L.G."/>
            <person name="Floudas D."/>
            <person name="Copeland A."/>
            <person name="Barry K.W."/>
            <person name="Cichocki N."/>
            <person name="Veneault-Fourrey C."/>
            <person name="LaButti K."/>
            <person name="Lindquist E.A."/>
            <person name="Lipzen A."/>
            <person name="Lundell T."/>
            <person name="Morin E."/>
            <person name="Murat C."/>
            <person name="Riley R."/>
            <person name="Ohm R."/>
            <person name="Sun H."/>
            <person name="Tunlid A."/>
            <person name="Henrissat B."/>
            <person name="Grigoriev I.V."/>
            <person name="Hibbett D.S."/>
            <person name="Martin F."/>
        </authorList>
    </citation>
    <scope>NUCLEOTIDE SEQUENCE [LARGE SCALE GENOMIC DNA]</scope>
    <source>
        <strain evidence="2">FD-334 SS-4</strain>
    </source>
</reference>
<accession>A0A0D2NW60</accession>
<organism evidence="1 2">
    <name type="scientific">Hypholoma sublateritium (strain FD-334 SS-4)</name>
    <dbReference type="NCBI Taxonomy" id="945553"/>
    <lineage>
        <taxon>Eukaryota</taxon>
        <taxon>Fungi</taxon>
        <taxon>Dikarya</taxon>
        <taxon>Basidiomycota</taxon>
        <taxon>Agaricomycotina</taxon>
        <taxon>Agaricomycetes</taxon>
        <taxon>Agaricomycetidae</taxon>
        <taxon>Agaricales</taxon>
        <taxon>Agaricineae</taxon>
        <taxon>Strophariaceae</taxon>
        <taxon>Hypholoma</taxon>
    </lineage>
</organism>
<sequence length="445" mass="49314">MYATTNTPTALPVEILILILEQIILDGDVRNLKALSAASKIFHPSCRKHLFRRISITISSDRRYDQAGHDAVDSFLEFAEFLTSNPHVLKSIRHLVLLEVSGPPSLTLEAPGANVEDVAQRWRTVAAPLTRILEGIEYLQSLEIRSDAELDWASFDAGVKRAVYNLLRRTACADAAIRLAALRGVGDADLLALVVPCADVAFTQVRFDLNGARNTSSAWAGSAPGRLLPGNPADIKEAALCRLRLGREMGMDALDWLVHHPESLAGVRHLTVESLSCAAALEDMWKFAQGTRHTLEHLEWWLEDLAFRETADLTALEQIDLSIFPKLRSLVVRSSQLPSGALVNLMVILESTGPTNTIEELTIVMPSSIDKYAAFQTSMAWKRLNDVFSGPRFQRHLRAVVLSFAWTNQPLQQRTVDASFSAFKRNLPSLRGKDLSVTQRRACAF</sequence>
<proteinExistence type="predicted"/>
<evidence type="ECO:0000313" key="1">
    <source>
        <dbReference type="EMBL" id="KJA23044.1"/>
    </source>
</evidence>
<dbReference type="AlphaFoldDB" id="A0A0D2NW60"/>
<dbReference type="EMBL" id="KN817545">
    <property type="protein sequence ID" value="KJA23044.1"/>
    <property type="molecule type" value="Genomic_DNA"/>
</dbReference>